<evidence type="ECO:0008006" key="3">
    <source>
        <dbReference type="Google" id="ProtNLM"/>
    </source>
</evidence>
<proteinExistence type="predicted"/>
<gene>
    <name evidence="1" type="ORF">AsAng_0028100</name>
</gene>
<evidence type="ECO:0000313" key="1">
    <source>
        <dbReference type="EMBL" id="BDS12095.1"/>
    </source>
</evidence>
<reference evidence="1" key="1">
    <citation type="submission" date="2022-09" db="EMBL/GenBank/DDBJ databases">
        <title>Aureispira anguillicida sp. nov., isolated from Leptocephalus of Japanese eel Anguilla japonica.</title>
        <authorList>
            <person name="Yuasa K."/>
            <person name="Mekata T."/>
            <person name="Ikunari K."/>
        </authorList>
    </citation>
    <scope>NUCLEOTIDE SEQUENCE</scope>
    <source>
        <strain evidence="1">EL160426</strain>
    </source>
</reference>
<accession>A0A915YFB5</accession>
<evidence type="ECO:0000313" key="2">
    <source>
        <dbReference type="Proteomes" id="UP001060919"/>
    </source>
</evidence>
<dbReference type="AlphaFoldDB" id="A0A915YFB5"/>
<dbReference type="Proteomes" id="UP001060919">
    <property type="component" value="Chromosome"/>
</dbReference>
<protein>
    <recommendedName>
        <fullName evidence="3">ABC transporter ATPase</fullName>
    </recommendedName>
</protein>
<name>A0A915YFB5_9BACT</name>
<sequence length="160" mass="18474">MIDYNQFPNESRVWIYQSNTAFSEEQANLLRKKLQHFVAQWQSHGAPVKAWADIKYNRFIVLMVDENQEAPSGCSIDSSVAMIKEIEVEMNVDLFDRLNFAYKTDSSTVESADRIDFSNLYASSIINDQTIVFNNLVNTKIDLENKWEVPLADSWHANMV</sequence>
<dbReference type="KEGG" id="aup:AsAng_0028100"/>
<organism evidence="1 2">
    <name type="scientific">Aureispira anguillae</name>
    <dbReference type="NCBI Taxonomy" id="2864201"/>
    <lineage>
        <taxon>Bacteria</taxon>
        <taxon>Pseudomonadati</taxon>
        <taxon>Bacteroidota</taxon>
        <taxon>Saprospiria</taxon>
        <taxon>Saprospirales</taxon>
        <taxon>Saprospiraceae</taxon>
        <taxon>Aureispira</taxon>
    </lineage>
</organism>
<dbReference type="RefSeq" id="WP_264793212.1">
    <property type="nucleotide sequence ID" value="NZ_AP026867.1"/>
</dbReference>
<dbReference type="EMBL" id="AP026867">
    <property type="protein sequence ID" value="BDS12095.1"/>
    <property type="molecule type" value="Genomic_DNA"/>
</dbReference>
<keyword evidence="2" id="KW-1185">Reference proteome</keyword>